<gene>
    <name evidence="7" type="ORF">KKC1_26740</name>
</gene>
<dbReference type="SUPFAM" id="SSF56281">
    <property type="entry name" value="Metallo-hydrolase/oxidoreductase"/>
    <property type="match status" value="1"/>
</dbReference>
<evidence type="ECO:0000256" key="4">
    <source>
        <dbReference type="ARBA" id="ARBA00022801"/>
    </source>
</evidence>
<dbReference type="Pfam" id="PF00753">
    <property type="entry name" value="Lactamase_B"/>
    <property type="match status" value="1"/>
</dbReference>
<evidence type="ECO:0000313" key="8">
    <source>
        <dbReference type="Proteomes" id="UP000197032"/>
    </source>
</evidence>
<evidence type="ECO:0000256" key="5">
    <source>
        <dbReference type="ARBA" id="ARBA00022833"/>
    </source>
</evidence>
<dbReference type="CDD" id="cd07729">
    <property type="entry name" value="AHL_lactonase_MBL-fold"/>
    <property type="match status" value="1"/>
</dbReference>
<evidence type="ECO:0000259" key="6">
    <source>
        <dbReference type="SMART" id="SM00849"/>
    </source>
</evidence>
<name>A0A1Z5HVH4_9FIRM</name>
<comment type="similarity">
    <text evidence="2">Belongs to the metallo-beta-lactamase superfamily.</text>
</comment>
<dbReference type="Proteomes" id="UP000197032">
    <property type="component" value="Unassembled WGS sequence"/>
</dbReference>
<evidence type="ECO:0000256" key="1">
    <source>
        <dbReference type="ARBA" id="ARBA00001947"/>
    </source>
</evidence>
<dbReference type="RefSeq" id="WP_192868225.1">
    <property type="nucleotide sequence ID" value="NZ_BDGJ01000161.1"/>
</dbReference>
<accession>A0A1Z5HVH4</accession>
<proteinExistence type="inferred from homology"/>
<evidence type="ECO:0000256" key="2">
    <source>
        <dbReference type="ARBA" id="ARBA00007749"/>
    </source>
</evidence>
<keyword evidence="4" id="KW-0378">Hydrolase</keyword>
<evidence type="ECO:0000256" key="3">
    <source>
        <dbReference type="ARBA" id="ARBA00022723"/>
    </source>
</evidence>
<dbReference type="PANTHER" id="PTHR42978">
    <property type="entry name" value="QUORUM-QUENCHING LACTONASE YTNP-RELATED-RELATED"/>
    <property type="match status" value="1"/>
</dbReference>
<evidence type="ECO:0000313" key="7">
    <source>
        <dbReference type="EMBL" id="GAW93543.1"/>
    </source>
</evidence>
<sequence length="256" mass="28388">MAVKELFLLPCGYLKLDQSILTAGIGMGKIVNVPVYSALINTDDGVVLVDTGLNPDGLTNPERAWGSRAKVVRPILTEEDDIRNRLGQLGFSINDVKFVINTHLHWDHTGGNRFFKDCPIIVQKAEYRFALYPDSHLSSSYMENHFKHPLNYKLIEGDQEIVPGVSVITSPGHTPGHQSVIIDLPETGTVILAGDAIYCNMNLEESIPPGNRWSASHAMESIYKLKYFRSRLGGLMLPGHEPILWSQVKSSPASYC</sequence>
<dbReference type="SMART" id="SM00849">
    <property type="entry name" value="Lactamase_B"/>
    <property type="match status" value="1"/>
</dbReference>
<comment type="caution">
    <text evidence="7">The sequence shown here is derived from an EMBL/GenBank/DDBJ whole genome shotgun (WGS) entry which is preliminary data.</text>
</comment>
<keyword evidence="8" id="KW-1185">Reference proteome</keyword>
<keyword evidence="5" id="KW-0862">Zinc</keyword>
<dbReference type="InterPro" id="IPR036866">
    <property type="entry name" value="RibonucZ/Hydroxyglut_hydro"/>
</dbReference>
<protein>
    <recommendedName>
        <fullName evidence="6">Metallo-beta-lactamase domain-containing protein</fullName>
    </recommendedName>
</protein>
<comment type="cofactor">
    <cofactor evidence="1">
        <name>Zn(2+)</name>
        <dbReference type="ChEBI" id="CHEBI:29105"/>
    </cofactor>
</comment>
<dbReference type="Gene3D" id="3.60.15.10">
    <property type="entry name" value="Ribonuclease Z/Hydroxyacylglutathione hydrolase-like"/>
    <property type="match status" value="1"/>
</dbReference>
<dbReference type="GO" id="GO:0016787">
    <property type="term" value="F:hydrolase activity"/>
    <property type="evidence" value="ECO:0007669"/>
    <property type="project" value="UniProtKB-KW"/>
</dbReference>
<dbReference type="InterPro" id="IPR051013">
    <property type="entry name" value="MBL_superfamily_lactonases"/>
</dbReference>
<dbReference type="EMBL" id="BDGJ01000161">
    <property type="protein sequence ID" value="GAW93543.1"/>
    <property type="molecule type" value="Genomic_DNA"/>
</dbReference>
<reference evidence="8" key="1">
    <citation type="journal article" date="2017" name="Appl. Environ. Microbiol.">
        <title>Genomic analysis of Calderihabitans maritimus KKC1, a thermophilic hydrogenogenic carboxydotrophic bacterium isolated from marine sediment.</title>
        <authorList>
            <person name="Omae K."/>
            <person name="Yoneda Y."/>
            <person name="Fukuyama Y."/>
            <person name="Yoshida T."/>
            <person name="Sako Y."/>
        </authorList>
    </citation>
    <scope>NUCLEOTIDE SEQUENCE [LARGE SCALE GENOMIC DNA]</scope>
    <source>
        <strain evidence="8">KKC1</strain>
    </source>
</reference>
<keyword evidence="3" id="KW-0479">Metal-binding</keyword>
<dbReference type="InterPro" id="IPR001279">
    <property type="entry name" value="Metallo-B-lactamas"/>
</dbReference>
<feature type="domain" description="Metallo-beta-lactamase" evidence="6">
    <location>
        <begin position="34"/>
        <end position="240"/>
    </location>
</feature>
<dbReference type="AlphaFoldDB" id="A0A1Z5HVH4"/>
<dbReference type="PANTHER" id="PTHR42978:SF7">
    <property type="entry name" value="METALLO-HYDROLASE RV2300C-RELATED"/>
    <property type="match status" value="1"/>
</dbReference>
<dbReference type="GO" id="GO:0046872">
    <property type="term" value="F:metal ion binding"/>
    <property type="evidence" value="ECO:0007669"/>
    <property type="project" value="UniProtKB-KW"/>
</dbReference>
<organism evidence="7 8">
    <name type="scientific">Calderihabitans maritimus</name>
    <dbReference type="NCBI Taxonomy" id="1246530"/>
    <lineage>
        <taxon>Bacteria</taxon>
        <taxon>Bacillati</taxon>
        <taxon>Bacillota</taxon>
        <taxon>Clostridia</taxon>
        <taxon>Neomoorellales</taxon>
        <taxon>Calderihabitantaceae</taxon>
        <taxon>Calderihabitans</taxon>
    </lineage>
</organism>